<organism evidence="2 3">
    <name type="scientific">Marinicrinis lubricantis</name>
    <dbReference type="NCBI Taxonomy" id="2086470"/>
    <lineage>
        <taxon>Bacteria</taxon>
        <taxon>Bacillati</taxon>
        <taxon>Bacillota</taxon>
        <taxon>Bacilli</taxon>
        <taxon>Bacillales</taxon>
        <taxon>Paenibacillaceae</taxon>
    </lineage>
</organism>
<evidence type="ECO:0000313" key="2">
    <source>
        <dbReference type="EMBL" id="MFC5985911.1"/>
    </source>
</evidence>
<comment type="caution">
    <text evidence="2">The sequence shown here is derived from an EMBL/GenBank/DDBJ whole genome shotgun (WGS) entry which is preliminary data.</text>
</comment>
<feature type="compositionally biased region" description="Polar residues" evidence="1">
    <location>
        <begin position="29"/>
        <end position="58"/>
    </location>
</feature>
<proteinExistence type="predicted"/>
<dbReference type="Pfam" id="PF10676">
    <property type="entry name" value="gerPA"/>
    <property type="match status" value="1"/>
</dbReference>
<name>A0ABW1ILG7_9BACL</name>
<gene>
    <name evidence="2" type="ORF">ACFPXP_05630</name>
</gene>
<evidence type="ECO:0000313" key="3">
    <source>
        <dbReference type="Proteomes" id="UP001596250"/>
    </source>
</evidence>
<evidence type="ECO:0000256" key="1">
    <source>
        <dbReference type="SAM" id="MobiDB-lite"/>
    </source>
</evidence>
<reference evidence="3" key="1">
    <citation type="journal article" date="2019" name="Int. J. Syst. Evol. Microbiol.">
        <title>The Global Catalogue of Microorganisms (GCM) 10K type strain sequencing project: providing services to taxonomists for standard genome sequencing and annotation.</title>
        <authorList>
            <consortium name="The Broad Institute Genomics Platform"/>
            <consortium name="The Broad Institute Genome Sequencing Center for Infectious Disease"/>
            <person name="Wu L."/>
            <person name="Ma J."/>
        </authorList>
    </citation>
    <scope>NUCLEOTIDE SEQUENCE [LARGE SCALE GENOMIC DNA]</scope>
    <source>
        <strain evidence="3">CCM 8749</strain>
    </source>
</reference>
<keyword evidence="3" id="KW-1185">Reference proteome</keyword>
<protein>
    <submittedName>
        <fullName evidence="2">Spore germination protein</fullName>
    </submittedName>
</protein>
<accession>A0ABW1ILG7</accession>
<dbReference type="RefSeq" id="WP_379893206.1">
    <property type="nucleotide sequence ID" value="NZ_CBCSCT010000019.1"/>
</dbReference>
<dbReference type="Proteomes" id="UP001596250">
    <property type="component" value="Unassembled WGS sequence"/>
</dbReference>
<sequence>MPHVINIYNLKINSISNNGSVNIGEAVHTSHTSNTKAQGSNSSYGDSSPPRSLMNNTFVDPDFNDMGEIANPAPVNAKQS</sequence>
<dbReference type="EMBL" id="JBHSQV010000034">
    <property type="protein sequence ID" value="MFC5985911.1"/>
    <property type="molecule type" value="Genomic_DNA"/>
</dbReference>
<feature type="region of interest" description="Disordered" evidence="1">
    <location>
        <begin position="19"/>
        <end position="58"/>
    </location>
</feature>
<dbReference type="InterPro" id="IPR019618">
    <property type="entry name" value="Spore_germination_GerPA"/>
</dbReference>